<dbReference type="GO" id="GO:0004888">
    <property type="term" value="F:transmembrane signaling receptor activity"/>
    <property type="evidence" value="ECO:0007669"/>
    <property type="project" value="TreeGrafter"/>
</dbReference>
<dbReference type="Ensembl" id="ENSSDUT00000005100.1">
    <property type="protein sequence ID" value="ENSSDUP00000004999.1"/>
    <property type="gene ID" value="ENSSDUG00000003698.1"/>
</dbReference>
<feature type="transmembrane region" description="Helical" evidence="3">
    <location>
        <begin position="205"/>
        <end position="225"/>
    </location>
</feature>
<dbReference type="InterPro" id="IPR036179">
    <property type="entry name" value="Ig-like_dom_sf"/>
</dbReference>
<keyword evidence="2" id="KW-1015">Disulfide bond</keyword>
<dbReference type="GO" id="GO:0006955">
    <property type="term" value="P:immune response"/>
    <property type="evidence" value="ECO:0007669"/>
    <property type="project" value="TreeGrafter"/>
</dbReference>
<dbReference type="PANTHER" id="PTHR11481:SF64">
    <property type="entry name" value="FC RECEPTOR-LIKE PROTEIN 4"/>
    <property type="match status" value="1"/>
</dbReference>
<dbReference type="GeneTree" id="ENSGT00940000163711"/>
<dbReference type="SUPFAM" id="SSF48726">
    <property type="entry name" value="Immunoglobulin"/>
    <property type="match status" value="2"/>
</dbReference>
<evidence type="ECO:0000256" key="2">
    <source>
        <dbReference type="ARBA" id="ARBA00023157"/>
    </source>
</evidence>
<dbReference type="InterPro" id="IPR050488">
    <property type="entry name" value="Ig_Fc_receptor"/>
</dbReference>
<dbReference type="Gene3D" id="2.60.40.10">
    <property type="entry name" value="Immunoglobulins"/>
    <property type="match status" value="2"/>
</dbReference>
<dbReference type="SMART" id="SM00409">
    <property type="entry name" value="IG"/>
    <property type="match status" value="2"/>
</dbReference>
<dbReference type="InterPro" id="IPR013783">
    <property type="entry name" value="Ig-like_fold"/>
</dbReference>
<keyword evidence="3" id="KW-0812">Transmembrane</keyword>
<keyword evidence="3" id="KW-0472">Membrane</keyword>
<dbReference type="PANTHER" id="PTHR11481">
    <property type="entry name" value="IMMUNOGLOBULIN FC RECEPTOR"/>
    <property type="match status" value="1"/>
</dbReference>
<evidence type="ECO:0000256" key="1">
    <source>
        <dbReference type="ARBA" id="ARBA00022729"/>
    </source>
</evidence>
<dbReference type="InterPro" id="IPR007110">
    <property type="entry name" value="Ig-like_dom"/>
</dbReference>
<evidence type="ECO:0000256" key="3">
    <source>
        <dbReference type="SAM" id="Phobius"/>
    </source>
</evidence>
<evidence type="ECO:0000259" key="4">
    <source>
        <dbReference type="PROSITE" id="PS50835"/>
    </source>
</evidence>
<reference evidence="5" key="1">
    <citation type="submission" date="2025-08" db="UniProtKB">
        <authorList>
            <consortium name="Ensembl"/>
        </authorList>
    </citation>
    <scope>IDENTIFICATION</scope>
</reference>
<name>A0A3B4TFQ1_SERDU</name>
<dbReference type="PROSITE" id="PS50835">
    <property type="entry name" value="IG_LIKE"/>
    <property type="match status" value="1"/>
</dbReference>
<keyword evidence="3" id="KW-1133">Transmembrane helix</keyword>
<dbReference type="GO" id="GO:0009897">
    <property type="term" value="C:external side of plasma membrane"/>
    <property type="evidence" value="ECO:0007669"/>
    <property type="project" value="TreeGrafter"/>
</dbReference>
<proteinExistence type="predicted"/>
<dbReference type="Proteomes" id="UP000261420">
    <property type="component" value="Unplaced"/>
</dbReference>
<feature type="domain" description="Ig-like" evidence="4">
    <location>
        <begin position="101"/>
        <end position="179"/>
    </location>
</feature>
<keyword evidence="1" id="KW-0732">Signal</keyword>
<evidence type="ECO:0000313" key="6">
    <source>
        <dbReference type="Proteomes" id="UP000261420"/>
    </source>
</evidence>
<sequence length="268" mass="29603">LVHSTVMLEASTAGSRWHGNTTSSPTAATIVAVSLRIDPNRLQFFEYESVTFTCEGLFDCEIGHGSKSNISTSSCKITSVYSDDSGEYWCEAGFGNRSNTGSVILESPALPVTEGDDVTLRCRNKTPASDLTAGFYKDGVFIRNSTTGNMTIHNVSKSNEGLYKCNISGAGESAESWLTVRGENQQCFKIKLIHMTVEEFANIDLLFWVSIYAVILSVIYIYVIYKYTFVCHLSICLSPSDENEFMSTHCYYILGQDDAQEPGETHCE</sequence>
<protein>
    <recommendedName>
        <fullName evidence="4">Ig-like domain-containing protein</fullName>
    </recommendedName>
</protein>
<reference evidence="5" key="2">
    <citation type="submission" date="2025-09" db="UniProtKB">
        <authorList>
            <consortium name="Ensembl"/>
        </authorList>
    </citation>
    <scope>IDENTIFICATION</scope>
</reference>
<dbReference type="InterPro" id="IPR003599">
    <property type="entry name" value="Ig_sub"/>
</dbReference>
<dbReference type="GO" id="GO:0007166">
    <property type="term" value="P:cell surface receptor signaling pathway"/>
    <property type="evidence" value="ECO:0007669"/>
    <property type="project" value="TreeGrafter"/>
</dbReference>
<dbReference type="Pfam" id="PF13895">
    <property type="entry name" value="Ig_2"/>
    <property type="match status" value="1"/>
</dbReference>
<keyword evidence="6" id="KW-1185">Reference proteome</keyword>
<evidence type="ECO:0000313" key="5">
    <source>
        <dbReference type="Ensembl" id="ENSSDUP00000004999.1"/>
    </source>
</evidence>
<dbReference type="AlphaFoldDB" id="A0A3B4TFQ1"/>
<accession>A0A3B4TFQ1</accession>
<organism evidence="5 6">
    <name type="scientific">Seriola dumerili</name>
    <name type="common">Greater amberjack</name>
    <name type="synonym">Caranx dumerili</name>
    <dbReference type="NCBI Taxonomy" id="41447"/>
    <lineage>
        <taxon>Eukaryota</taxon>
        <taxon>Metazoa</taxon>
        <taxon>Chordata</taxon>
        <taxon>Craniata</taxon>
        <taxon>Vertebrata</taxon>
        <taxon>Euteleostomi</taxon>
        <taxon>Actinopterygii</taxon>
        <taxon>Neopterygii</taxon>
        <taxon>Teleostei</taxon>
        <taxon>Neoteleostei</taxon>
        <taxon>Acanthomorphata</taxon>
        <taxon>Carangaria</taxon>
        <taxon>Carangiformes</taxon>
        <taxon>Carangidae</taxon>
        <taxon>Seriola</taxon>
    </lineage>
</organism>